<comment type="caution">
    <text evidence="8">The sequence shown here is derived from an EMBL/GenBank/DDBJ whole genome shotgun (WGS) entry which is preliminary data.</text>
</comment>
<dbReference type="OrthoDB" id="630434at2"/>
<name>A0A176TG58_9FLAO</name>
<comment type="subcellular location">
    <subcellularLocation>
        <location evidence="1">Cell outer membrane</location>
    </subcellularLocation>
</comment>
<organism evidence="8 9">
    <name type="scientific">Polaribacter atrinae</name>
    <dbReference type="NCBI Taxonomy" id="1333662"/>
    <lineage>
        <taxon>Bacteria</taxon>
        <taxon>Pseudomonadati</taxon>
        <taxon>Bacteroidota</taxon>
        <taxon>Flavobacteriia</taxon>
        <taxon>Flavobacteriales</taxon>
        <taxon>Flavobacteriaceae</taxon>
    </lineage>
</organism>
<reference evidence="8 9" key="1">
    <citation type="submission" date="2016-02" db="EMBL/GenBank/DDBJ databases">
        <title>Draft genome sequence of Polaribacter atrinae KACC17473.</title>
        <authorList>
            <person name="Shin S.-K."/>
            <person name="Yi H."/>
        </authorList>
    </citation>
    <scope>NUCLEOTIDE SEQUENCE [LARGE SCALE GENOMIC DNA]</scope>
    <source>
        <strain evidence="8 9">KACC 17473</strain>
    </source>
</reference>
<dbReference type="GO" id="GO:0009279">
    <property type="term" value="C:cell outer membrane"/>
    <property type="evidence" value="ECO:0007669"/>
    <property type="project" value="UniProtKB-SubCell"/>
</dbReference>
<dbReference type="RefSeq" id="WP_068447009.1">
    <property type="nucleotide sequence ID" value="NZ_LVWE01000001.1"/>
</dbReference>
<feature type="domain" description="RagB/SusD" evidence="6">
    <location>
        <begin position="376"/>
        <end position="499"/>
    </location>
</feature>
<dbReference type="STRING" id="1333662.LPB303_00450"/>
<keyword evidence="3" id="KW-0732">Signal</keyword>
<evidence type="ECO:0000313" key="8">
    <source>
        <dbReference type="EMBL" id="OAD46759.1"/>
    </source>
</evidence>
<accession>A0A176TG58</accession>
<comment type="similarity">
    <text evidence="2">Belongs to the SusD family.</text>
</comment>
<dbReference type="InterPro" id="IPR012944">
    <property type="entry name" value="SusD_RagB_dom"/>
</dbReference>
<dbReference type="InterPro" id="IPR033985">
    <property type="entry name" value="SusD-like_N"/>
</dbReference>
<evidence type="ECO:0000259" key="7">
    <source>
        <dbReference type="Pfam" id="PF14322"/>
    </source>
</evidence>
<evidence type="ECO:0000256" key="1">
    <source>
        <dbReference type="ARBA" id="ARBA00004442"/>
    </source>
</evidence>
<dbReference type="AlphaFoldDB" id="A0A176TG58"/>
<evidence type="ECO:0000313" key="9">
    <source>
        <dbReference type="Proteomes" id="UP000076923"/>
    </source>
</evidence>
<proteinExistence type="inferred from homology"/>
<dbReference type="InterPro" id="IPR011990">
    <property type="entry name" value="TPR-like_helical_dom_sf"/>
</dbReference>
<keyword evidence="4" id="KW-0472">Membrane</keyword>
<protein>
    <submittedName>
        <fullName evidence="8">Carbohydrate-binding protein SusD</fullName>
    </submittedName>
</protein>
<feature type="domain" description="SusD-like N-terminal" evidence="7">
    <location>
        <begin position="35"/>
        <end position="255"/>
    </location>
</feature>
<evidence type="ECO:0000259" key="6">
    <source>
        <dbReference type="Pfam" id="PF07980"/>
    </source>
</evidence>
<dbReference type="Pfam" id="PF14322">
    <property type="entry name" value="SusD-like_3"/>
    <property type="match status" value="1"/>
</dbReference>
<dbReference type="Gene3D" id="2.20.20.130">
    <property type="match status" value="1"/>
</dbReference>
<dbReference type="Gene3D" id="1.25.40.390">
    <property type="match status" value="1"/>
</dbReference>
<dbReference type="EMBL" id="LVWE01000001">
    <property type="protein sequence ID" value="OAD46759.1"/>
    <property type="molecule type" value="Genomic_DNA"/>
</dbReference>
<dbReference type="Proteomes" id="UP000076923">
    <property type="component" value="Unassembled WGS sequence"/>
</dbReference>
<evidence type="ECO:0000256" key="2">
    <source>
        <dbReference type="ARBA" id="ARBA00006275"/>
    </source>
</evidence>
<evidence type="ECO:0000256" key="4">
    <source>
        <dbReference type="ARBA" id="ARBA00023136"/>
    </source>
</evidence>
<evidence type="ECO:0000256" key="3">
    <source>
        <dbReference type="ARBA" id="ARBA00022729"/>
    </source>
</evidence>
<keyword evidence="5" id="KW-0998">Cell outer membrane</keyword>
<sequence length="499" mass="56251">MQNFKVMMTQKKQLKQLSKYFLAVLIAIFYNCSGFLEQEPGSQTSITELLDSTDGVITALNGAYHDLESNVRGERYATYADMQAGNITFTPTETGNNTGQITVPFNIENVYNFTDLADDSNLDGFYDDCYDIINQTNLILEYVDALTDSNDNIKNQIKAEALTIRAYTHFLLSQVYAQNYGFTSDASHLGIVYNKTSLTNGITYPSRATLAETYTLIIEDLTAAINNYSNTLLLDGPTYSYFNKVSTQALLARVYISKNDWQNAYDLANEVILNSGKTLTPSEDYIAEWEKPDVPISEVLLEFSIPRDSGGTIGGSLSSSYGYTSTTDYADYVASEDLRNLFEPNDLRGQLFLEANLPTLINGELEDRQYYFTKKFQDNPGFVAIRLSEMYLIRAEASLGLENLEACKDDINILRNRANATLLTETTDLQGILLQERRKEMCFETQYLFDLARFQQNIIRGTDCVSQTCNLNYPSGKYILPIPNSNIELNSNLQQNDTY</sequence>
<gene>
    <name evidence="8" type="ORF">LPB303_00450</name>
</gene>
<dbReference type="Pfam" id="PF07980">
    <property type="entry name" value="SusD_RagB"/>
    <property type="match status" value="1"/>
</dbReference>
<dbReference type="Gene3D" id="1.25.40.900">
    <property type="match status" value="1"/>
</dbReference>
<keyword evidence="9" id="KW-1185">Reference proteome</keyword>
<dbReference type="SUPFAM" id="SSF48452">
    <property type="entry name" value="TPR-like"/>
    <property type="match status" value="1"/>
</dbReference>
<evidence type="ECO:0000256" key="5">
    <source>
        <dbReference type="ARBA" id="ARBA00023237"/>
    </source>
</evidence>